<dbReference type="InterPro" id="IPR050510">
    <property type="entry name" value="Cation_transp_ATPase_P-type"/>
</dbReference>
<feature type="transmembrane region" description="Helical" evidence="11">
    <location>
        <begin position="810"/>
        <end position="827"/>
    </location>
</feature>
<dbReference type="SUPFAM" id="SSF56784">
    <property type="entry name" value="HAD-like"/>
    <property type="match status" value="1"/>
</dbReference>
<dbReference type="NCBIfam" id="TIGR01494">
    <property type="entry name" value="ATPase_P-type"/>
    <property type="match status" value="2"/>
</dbReference>
<keyword evidence="5" id="KW-0479">Metal-binding</keyword>
<dbReference type="InterPro" id="IPR004014">
    <property type="entry name" value="ATPase_P-typ_cation-transptr_N"/>
</dbReference>
<dbReference type="SMART" id="SM00831">
    <property type="entry name" value="Cation_ATPase_N"/>
    <property type="match status" value="1"/>
</dbReference>
<keyword evidence="14" id="KW-1185">Reference proteome</keyword>
<dbReference type="SFLD" id="SFLDF00027">
    <property type="entry name" value="p-type_atpase"/>
    <property type="match status" value="1"/>
</dbReference>
<evidence type="ECO:0000256" key="3">
    <source>
        <dbReference type="ARBA" id="ARBA00022475"/>
    </source>
</evidence>
<dbReference type="InterPro" id="IPR023214">
    <property type="entry name" value="HAD_sf"/>
</dbReference>
<dbReference type="GO" id="GO:0016887">
    <property type="term" value="F:ATP hydrolysis activity"/>
    <property type="evidence" value="ECO:0007669"/>
    <property type="project" value="InterPro"/>
</dbReference>
<evidence type="ECO:0000259" key="12">
    <source>
        <dbReference type="SMART" id="SM00831"/>
    </source>
</evidence>
<dbReference type="Pfam" id="PF00690">
    <property type="entry name" value="Cation_ATPase_N"/>
    <property type="match status" value="1"/>
</dbReference>
<reference evidence="14" key="1">
    <citation type="journal article" date="2011" name="MBio">
        <title>Novel metabolic attributes of the genus Cyanothece, comprising a group of unicellular nitrogen-fixing Cyanobacteria.</title>
        <authorList>
            <person name="Bandyopadhyay A."/>
            <person name="Elvitigala T."/>
            <person name="Welsh E."/>
            <person name="Stockel J."/>
            <person name="Liberton M."/>
            <person name="Min H."/>
            <person name="Sherman L.A."/>
            <person name="Pakrasi H.B."/>
        </authorList>
    </citation>
    <scope>NUCLEOTIDE SEQUENCE [LARGE SCALE GENOMIC DNA]</scope>
    <source>
        <strain evidence="14">PCC 7822</strain>
    </source>
</reference>
<evidence type="ECO:0000256" key="7">
    <source>
        <dbReference type="ARBA" id="ARBA00022840"/>
    </source>
</evidence>
<dbReference type="GO" id="GO:0046872">
    <property type="term" value="F:metal ion binding"/>
    <property type="evidence" value="ECO:0007669"/>
    <property type="project" value="UniProtKB-KW"/>
</dbReference>
<dbReference type="SUPFAM" id="SSF81665">
    <property type="entry name" value="Calcium ATPase, transmembrane domain M"/>
    <property type="match status" value="1"/>
</dbReference>
<accession>E0U9S1</accession>
<dbReference type="Pfam" id="PF00689">
    <property type="entry name" value="Cation_ATPase_C"/>
    <property type="match status" value="1"/>
</dbReference>
<organism evidence="13 14">
    <name type="scientific">Gloeothece verrucosa (strain PCC 7822)</name>
    <name type="common">Cyanothece sp. (strain PCC 7822)</name>
    <dbReference type="NCBI Taxonomy" id="497965"/>
    <lineage>
        <taxon>Bacteria</taxon>
        <taxon>Bacillati</taxon>
        <taxon>Cyanobacteriota</taxon>
        <taxon>Cyanophyceae</taxon>
        <taxon>Oscillatoriophycideae</taxon>
        <taxon>Chroococcales</taxon>
        <taxon>Aphanothecaceae</taxon>
        <taxon>Gloeothece</taxon>
        <taxon>Gloeothece verrucosa</taxon>
    </lineage>
</organism>
<dbReference type="InterPro" id="IPR023299">
    <property type="entry name" value="ATPase_P-typ_cyto_dom_N"/>
</dbReference>
<dbReference type="SUPFAM" id="SSF81653">
    <property type="entry name" value="Calcium ATPase, transduction domain A"/>
    <property type="match status" value="1"/>
</dbReference>
<dbReference type="SFLD" id="SFLDS00003">
    <property type="entry name" value="Haloacid_Dehalogenase"/>
    <property type="match status" value="1"/>
</dbReference>
<evidence type="ECO:0000313" key="14">
    <source>
        <dbReference type="Proteomes" id="UP000008206"/>
    </source>
</evidence>
<dbReference type="InterPro" id="IPR036412">
    <property type="entry name" value="HAD-like_sf"/>
</dbReference>
<proteinExistence type="inferred from homology"/>
<keyword evidence="3" id="KW-1003">Cell membrane</keyword>
<evidence type="ECO:0000313" key="13">
    <source>
        <dbReference type="EMBL" id="ADN14991.1"/>
    </source>
</evidence>
<dbReference type="AlphaFoldDB" id="E0U9S1"/>
<dbReference type="EMBL" id="CP002198">
    <property type="protein sequence ID" value="ADN14991.1"/>
    <property type="molecule type" value="Genomic_DNA"/>
</dbReference>
<dbReference type="GO" id="GO:0005886">
    <property type="term" value="C:plasma membrane"/>
    <property type="evidence" value="ECO:0007669"/>
    <property type="project" value="UniProtKB-SubCell"/>
</dbReference>
<dbReference type="InterPro" id="IPR044492">
    <property type="entry name" value="P_typ_ATPase_HD_dom"/>
</dbReference>
<dbReference type="PROSITE" id="PS00154">
    <property type="entry name" value="ATPASE_E1_E2"/>
    <property type="match status" value="1"/>
</dbReference>
<evidence type="ECO:0000256" key="2">
    <source>
        <dbReference type="ARBA" id="ARBA00005675"/>
    </source>
</evidence>
<feature type="transmembrane region" description="Helical" evidence="11">
    <location>
        <begin position="254"/>
        <end position="273"/>
    </location>
</feature>
<dbReference type="SUPFAM" id="SSF81660">
    <property type="entry name" value="Metal cation-transporting ATPase, ATP-binding domain N"/>
    <property type="match status" value="1"/>
</dbReference>
<dbReference type="FunFam" id="3.40.50.1000:FF:000028">
    <property type="entry name" value="Calcium-transporting P-type ATPase, putative"/>
    <property type="match status" value="1"/>
</dbReference>
<dbReference type="HOGENOM" id="CLU_002360_3_3_3"/>
<gene>
    <name evidence="13" type="ordered locus">Cyan7822_3036</name>
</gene>
<dbReference type="GO" id="GO:0030007">
    <property type="term" value="P:intracellular potassium ion homeostasis"/>
    <property type="evidence" value="ECO:0007669"/>
    <property type="project" value="TreeGrafter"/>
</dbReference>
<dbReference type="InterPro" id="IPR059000">
    <property type="entry name" value="ATPase_P-type_domA"/>
</dbReference>
<dbReference type="SFLD" id="SFLDG00002">
    <property type="entry name" value="C1.7:_P-type_atpase_like"/>
    <property type="match status" value="1"/>
</dbReference>
<evidence type="ECO:0000256" key="11">
    <source>
        <dbReference type="SAM" id="Phobius"/>
    </source>
</evidence>
<dbReference type="Proteomes" id="UP000008206">
    <property type="component" value="Chromosome"/>
</dbReference>
<dbReference type="KEGG" id="cyj:Cyan7822_3036"/>
<dbReference type="Gene3D" id="1.20.1110.10">
    <property type="entry name" value="Calcium-transporting ATPase, transmembrane domain"/>
    <property type="match status" value="1"/>
</dbReference>
<keyword evidence="10 11" id="KW-0472">Membrane</keyword>
<keyword evidence="4 11" id="KW-0812">Transmembrane</keyword>
<feature type="domain" description="Cation-transporting P-type ATPase N-terminal" evidence="12">
    <location>
        <begin position="8"/>
        <end position="82"/>
    </location>
</feature>
<dbReference type="GO" id="GO:0005391">
    <property type="term" value="F:P-type sodium:potassium-exchanging transporter activity"/>
    <property type="evidence" value="ECO:0007669"/>
    <property type="project" value="TreeGrafter"/>
</dbReference>
<dbReference type="GO" id="GO:1990573">
    <property type="term" value="P:potassium ion import across plasma membrane"/>
    <property type="evidence" value="ECO:0007669"/>
    <property type="project" value="TreeGrafter"/>
</dbReference>
<feature type="transmembrane region" description="Helical" evidence="11">
    <location>
        <begin position="285"/>
        <end position="310"/>
    </location>
</feature>
<keyword evidence="9 11" id="KW-1133">Transmembrane helix</keyword>
<evidence type="ECO:0000256" key="4">
    <source>
        <dbReference type="ARBA" id="ARBA00022692"/>
    </source>
</evidence>
<dbReference type="GO" id="GO:1902600">
    <property type="term" value="P:proton transmembrane transport"/>
    <property type="evidence" value="ECO:0007669"/>
    <property type="project" value="TreeGrafter"/>
</dbReference>
<protein>
    <submittedName>
        <fullName evidence="13">ATPase, P-type (Transporting), HAD superfamily, subfamily IC</fullName>
    </submittedName>
</protein>
<evidence type="ECO:0000256" key="6">
    <source>
        <dbReference type="ARBA" id="ARBA00022741"/>
    </source>
</evidence>
<dbReference type="RefSeq" id="WP_013323084.1">
    <property type="nucleotide sequence ID" value="NC_014501.1"/>
</dbReference>
<dbReference type="OrthoDB" id="499468at2"/>
<dbReference type="InterPro" id="IPR001757">
    <property type="entry name" value="P_typ_ATPase"/>
</dbReference>
<feature type="transmembrane region" description="Helical" evidence="11">
    <location>
        <begin position="705"/>
        <end position="725"/>
    </location>
</feature>
<comment type="similarity">
    <text evidence="2">Belongs to the cation transport ATPase (P-type) (TC 3.A.3) family. Type IIA subfamily.</text>
</comment>
<dbReference type="eggNOG" id="COG0474">
    <property type="taxonomic scope" value="Bacteria"/>
</dbReference>
<dbReference type="InterPro" id="IPR008250">
    <property type="entry name" value="ATPase_P-typ_transduc_dom_A_sf"/>
</dbReference>
<dbReference type="PANTHER" id="PTHR43294:SF20">
    <property type="entry name" value="P-TYPE ATPASE"/>
    <property type="match status" value="1"/>
</dbReference>
<dbReference type="GO" id="GO:0005524">
    <property type="term" value="F:ATP binding"/>
    <property type="evidence" value="ECO:0007669"/>
    <property type="project" value="UniProtKB-KW"/>
</dbReference>
<dbReference type="STRING" id="497965.Cyan7822_3036"/>
<evidence type="ECO:0000256" key="8">
    <source>
        <dbReference type="ARBA" id="ARBA00022967"/>
    </source>
</evidence>
<dbReference type="CDD" id="cd02080">
    <property type="entry name" value="P-type_ATPase_cation"/>
    <property type="match status" value="1"/>
</dbReference>
<dbReference type="Gene3D" id="3.40.1110.10">
    <property type="entry name" value="Calcium-transporting ATPase, cytoplasmic domain N"/>
    <property type="match status" value="1"/>
</dbReference>
<name>E0U9S1_GLOV7</name>
<feature type="transmembrane region" description="Helical" evidence="11">
    <location>
        <begin position="847"/>
        <end position="866"/>
    </location>
</feature>
<dbReference type="InterPro" id="IPR006068">
    <property type="entry name" value="ATPase_P-typ_cation-transptr_C"/>
</dbReference>
<dbReference type="PRINTS" id="PR00120">
    <property type="entry name" value="HATPASE"/>
</dbReference>
<sequence>MKIIPKQHWHHLPISELLNLLETDSQQGLHPLEVENRQQRYGPNALTQKEGKSPVVIFLEQFNQPLIYILMAAGVITGLLREWVDMGVIFAVVLLNAIVGFVQEAKAVEAMEALAKTMQSEATVVRGGEKQRISADELVPGDLVFLQSGDKVPADLRLIQTRDLQIDESALTGESLPVEKESIDQLSSDIVLADRNNMAHSSTLVTYGTGTGVVVATGDKTEIGQINEMIASAEVLETPLTAQIEQFSLTLMKVILSIAALTFFAGLLRSQVVDRETLKEAFLEVVALAVGAVPEGLPVVVTITLAIGVSRMAKRQAIIRKLPAVETLGSTTVICSDKTGTLTQNAMTVQDIFAGDQDYQVSGIGYGLEGELTQQGIKADFNANYALKECLIAGLLCNDTRLVFKEQKWRVEGDPTEAALITSATKAGLSKETLEQELPRVDTLPFESQHQYMATLHQLAPDQPPIAYIKGSVEKILTRCHDGYSTQGEKIPLNADLIHAKVDEMAHQGLRVLAFARAEFPLDTFSITHESIESRLTFLGLQAMIDPARPEAIEAVKNCQRAGIQVKMITGDHIGTATAIGRKLGLNNSMGEVLTISGKEISEFTDEELIGVVDRVSVFARVAPEQKLRLVKALQARKNVVAMTGDGVNDAPALRQADIGTAMGITGTEVAKEAADMVLLDDNFATIRAAVEEGRRIYDNIIKSIIWLLPTNASLGLIIVVSSFFNLGMPVTPLHILWINTVAAVLLGTTLAFEVAEPGIMERPPRPPQMPLLQRSTVSRIILVGCILCVMAFAVYFLEKTNTATSQASAQTAAANAIVFGQIFLLFNCRSRRYTMFRVGAFSNRWLIAGVISMIIAQLLFTYTPIMNEIFTTAPIGVTEWALILGSSVGLYIFIELIKRGLRKQEKAKRANS</sequence>
<feature type="transmembrane region" description="Helical" evidence="11">
    <location>
        <begin position="878"/>
        <end position="898"/>
    </location>
</feature>
<dbReference type="PRINTS" id="PR00119">
    <property type="entry name" value="CATATPASE"/>
</dbReference>
<evidence type="ECO:0000256" key="9">
    <source>
        <dbReference type="ARBA" id="ARBA00022989"/>
    </source>
</evidence>
<feature type="transmembrane region" description="Helical" evidence="11">
    <location>
        <begin position="62"/>
        <end position="80"/>
    </location>
</feature>
<feature type="transmembrane region" description="Helical" evidence="11">
    <location>
        <begin position="737"/>
        <end position="756"/>
    </location>
</feature>
<dbReference type="Pfam" id="PF00122">
    <property type="entry name" value="E1-E2_ATPase"/>
    <property type="match status" value="1"/>
</dbReference>
<dbReference type="Gene3D" id="3.40.50.1000">
    <property type="entry name" value="HAD superfamily/HAD-like"/>
    <property type="match status" value="1"/>
</dbReference>
<feature type="transmembrane region" description="Helical" evidence="11">
    <location>
        <begin position="86"/>
        <end position="102"/>
    </location>
</feature>
<dbReference type="GO" id="GO:0036376">
    <property type="term" value="P:sodium ion export across plasma membrane"/>
    <property type="evidence" value="ECO:0007669"/>
    <property type="project" value="TreeGrafter"/>
</dbReference>
<dbReference type="PANTHER" id="PTHR43294">
    <property type="entry name" value="SODIUM/POTASSIUM-TRANSPORTING ATPASE SUBUNIT ALPHA"/>
    <property type="match status" value="1"/>
</dbReference>
<evidence type="ECO:0000256" key="1">
    <source>
        <dbReference type="ARBA" id="ARBA00004651"/>
    </source>
</evidence>
<keyword evidence="7" id="KW-0067">ATP-binding</keyword>
<dbReference type="Pfam" id="PF13246">
    <property type="entry name" value="Cation_ATPase"/>
    <property type="match status" value="1"/>
</dbReference>
<dbReference type="InterPro" id="IPR023298">
    <property type="entry name" value="ATPase_P-typ_TM_dom_sf"/>
</dbReference>
<evidence type="ECO:0000256" key="5">
    <source>
        <dbReference type="ARBA" id="ARBA00022723"/>
    </source>
</evidence>
<comment type="subcellular location">
    <subcellularLocation>
        <location evidence="1">Cell membrane</location>
        <topology evidence="1">Multi-pass membrane protein</topology>
    </subcellularLocation>
</comment>
<dbReference type="GO" id="GO:0006883">
    <property type="term" value="P:intracellular sodium ion homeostasis"/>
    <property type="evidence" value="ECO:0007669"/>
    <property type="project" value="TreeGrafter"/>
</dbReference>
<keyword evidence="6" id="KW-0547">Nucleotide-binding</keyword>
<feature type="transmembrane region" description="Helical" evidence="11">
    <location>
        <begin position="777"/>
        <end position="798"/>
    </location>
</feature>
<dbReference type="InterPro" id="IPR018303">
    <property type="entry name" value="ATPase_P-typ_P_site"/>
</dbReference>
<evidence type="ECO:0000256" key="10">
    <source>
        <dbReference type="ARBA" id="ARBA00023136"/>
    </source>
</evidence>
<dbReference type="FunFam" id="3.40.50.1000:FF:000001">
    <property type="entry name" value="Phospholipid-transporting ATPase IC"/>
    <property type="match status" value="1"/>
</dbReference>
<dbReference type="FunFam" id="2.70.150.10:FF:000016">
    <property type="entry name" value="Calcium-transporting P-type ATPase putative"/>
    <property type="match status" value="1"/>
</dbReference>
<keyword evidence="8" id="KW-1278">Translocase</keyword>
<dbReference type="Gene3D" id="2.70.150.10">
    <property type="entry name" value="Calcium-transporting ATPase, cytoplasmic transduction domain A"/>
    <property type="match status" value="1"/>
</dbReference>